<dbReference type="PROSITE" id="PS00973">
    <property type="entry name" value="USP_2"/>
    <property type="match status" value="1"/>
</dbReference>
<evidence type="ECO:0000259" key="2">
    <source>
        <dbReference type="PROSITE" id="PS50235"/>
    </source>
</evidence>
<evidence type="ECO:0000313" key="4">
    <source>
        <dbReference type="Proteomes" id="UP000325081"/>
    </source>
</evidence>
<dbReference type="InterPro" id="IPR028889">
    <property type="entry name" value="USP"/>
</dbReference>
<accession>A0A5A7QCN2</accession>
<keyword evidence="4" id="KW-1185">Reference proteome</keyword>
<protein>
    <submittedName>
        <fullName evidence="3">Ubiquitin carboxyl-terminal hydrolase</fullName>
    </submittedName>
</protein>
<proteinExistence type="inferred from homology"/>
<sequence length="120" mass="13626">MMHNVIYLVGNKASVTIQPFLLLHLNICPEQVCTIEDALKLFSAPETLEGYRTSASGKGRKYELVATITHHGRDPWKGHYTADARHPSGKWVRYDDSSVAQITESKVLHDHAYLLFYKQV</sequence>
<dbReference type="PANTHER" id="PTHR21646:SF93">
    <property type="entry name" value="UBIQUITIN HYDROLASE B"/>
    <property type="match status" value="1"/>
</dbReference>
<reference evidence="4" key="1">
    <citation type="journal article" date="2019" name="Curr. Biol.">
        <title>Genome Sequence of Striga asiatica Provides Insight into the Evolution of Plant Parasitism.</title>
        <authorList>
            <person name="Yoshida S."/>
            <person name="Kim S."/>
            <person name="Wafula E.K."/>
            <person name="Tanskanen J."/>
            <person name="Kim Y.M."/>
            <person name="Honaas L."/>
            <person name="Yang Z."/>
            <person name="Spallek T."/>
            <person name="Conn C.E."/>
            <person name="Ichihashi Y."/>
            <person name="Cheong K."/>
            <person name="Cui S."/>
            <person name="Der J.P."/>
            <person name="Gundlach H."/>
            <person name="Jiao Y."/>
            <person name="Hori C."/>
            <person name="Ishida J.K."/>
            <person name="Kasahara H."/>
            <person name="Kiba T."/>
            <person name="Kim M.S."/>
            <person name="Koo N."/>
            <person name="Laohavisit A."/>
            <person name="Lee Y.H."/>
            <person name="Lumba S."/>
            <person name="McCourt P."/>
            <person name="Mortimer J.C."/>
            <person name="Mutuku J.M."/>
            <person name="Nomura T."/>
            <person name="Sasaki-Sekimoto Y."/>
            <person name="Seto Y."/>
            <person name="Wang Y."/>
            <person name="Wakatake T."/>
            <person name="Sakakibara H."/>
            <person name="Demura T."/>
            <person name="Yamaguchi S."/>
            <person name="Yoneyama K."/>
            <person name="Manabe R.I."/>
            <person name="Nelson D.C."/>
            <person name="Schulman A.H."/>
            <person name="Timko M.P."/>
            <person name="dePamphilis C.W."/>
            <person name="Choi D."/>
            <person name="Shirasu K."/>
        </authorList>
    </citation>
    <scope>NUCLEOTIDE SEQUENCE [LARGE SCALE GENOMIC DNA]</scope>
    <source>
        <strain evidence="4">cv. UVA1</strain>
    </source>
</reference>
<dbReference type="SUPFAM" id="SSF54001">
    <property type="entry name" value="Cysteine proteinases"/>
    <property type="match status" value="1"/>
</dbReference>
<dbReference type="CDD" id="cd02257">
    <property type="entry name" value="Peptidase_C19"/>
    <property type="match status" value="1"/>
</dbReference>
<dbReference type="AlphaFoldDB" id="A0A5A7QCN2"/>
<name>A0A5A7QCN2_STRAF</name>
<evidence type="ECO:0000313" key="3">
    <source>
        <dbReference type="EMBL" id="GER42758.1"/>
    </source>
</evidence>
<dbReference type="PROSITE" id="PS50235">
    <property type="entry name" value="USP_3"/>
    <property type="match status" value="1"/>
</dbReference>
<evidence type="ECO:0000256" key="1">
    <source>
        <dbReference type="ARBA" id="ARBA00009085"/>
    </source>
</evidence>
<dbReference type="Gene3D" id="3.90.70.10">
    <property type="entry name" value="Cysteine proteinases"/>
    <property type="match status" value="2"/>
</dbReference>
<organism evidence="3 4">
    <name type="scientific">Striga asiatica</name>
    <name type="common">Asiatic witchweed</name>
    <name type="synonym">Buchnera asiatica</name>
    <dbReference type="NCBI Taxonomy" id="4170"/>
    <lineage>
        <taxon>Eukaryota</taxon>
        <taxon>Viridiplantae</taxon>
        <taxon>Streptophyta</taxon>
        <taxon>Embryophyta</taxon>
        <taxon>Tracheophyta</taxon>
        <taxon>Spermatophyta</taxon>
        <taxon>Magnoliopsida</taxon>
        <taxon>eudicotyledons</taxon>
        <taxon>Gunneridae</taxon>
        <taxon>Pentapetalae</taxon>
        <taxon>asterids</taxon>
        <taxon>lamiids</taxon>
        <taxon>Lamiales</taxon>
        <taxon>Orobanchaceae</taxon>
        <taxon>Buchnereae</taxon>
        <taxon>Striga</taxon>
    </lineage>
</organism>
<dbReference type="InterPro" id="IPR050185">
    <property type="entry name" value="Ub_carboxyl-term_hydrolase"/>
</dbReference>
<dbReference type="Proteomes" id="UP000325081">
    <property type="component" value="Unassembled WGS sequence"/>
</dbReference>
<dbReference type="OrthoDB" id="429671at2759"/>
<dbReference type="InterPro" id="IPR001394">
    <property type="entry name" value="Peptidase_C19_UCH"/>
</dbReference>
<dbReference type="Pfam" id="PF00443">
    <property type="entry name" value="UCH"/>
    <property type="match status" value="1"/>
</dbReference>
<feature type="domain" description="USP" evidence="2">
    <location>
        <begin position="1"/>
        <end position="120"/>
    </location>
</feature>
<gene>
    <name evidence="3" type="ORF">STAS_19572</name>
</gene>
<dbReference type="EMBL" id="BKCP01006448">
    <property type="protein sequence ID" value="GER42758.1"/>
    <property type="molecule type" value="Genomic_DNA"/>
</dbReference>
<keyword evidence="3" id="KW-0378">Hydrolase</keyword>
<comment type="similarity">
    <text evidence="1">Belongs to the peptidase C19 family.</text>
</comment>
<comment type="caution">
    <text evidence="3">The sequence shown here is derived from an EMBL/GenBank/DDBJ whole genome shotgun (WGS) entry which is preliminary data.</text>
</comment>
<dbReference type="PANTHER" id="PTHR21646">
    <property type="entry name" value="UBIQUITIN CARBOXYL-TERMINAL HYDROLASE"/>
    <property type="match status" value="1"/>
</dbReference>
<dbReference type="GO" id="GO:0016579">
    <property type="term" value="P:protein deubiquitination"/>
    <property type="evidence" value="ECO:0007669"/>
    <property type="project" value="InterPro"/>
</dbReference>
<dbReference type="GO" id="GO:0004843">
    <property type="term" value="F:cysteine-type deubiquitinase activity"/>
    <property type="evidence" value="ECO:0007669"/>
    <property type="project" value="InterPro"/>
</dbReference>
<dbReference type="InterPro" id="IPR038765">
    <property type="entry name" value="Papain-like_cys_pep_sf"/>
</dbReference>
<dbReference type="InterPro" id="IPR018200">
    <property type="entry name" value="USP_CS"/>
</dbReference>